<reference evidence="4 5" key="1">
    <citation type="submission" date="2017-04" db="EMBL/GenBank/DDBJ databases">
        <title>Burkholderia puraquae sp. nov., a novel Burkholderia cepacia complex species from hospital setting samples.</title>
        <authorList>
            <person name="Martina P."/>
            <person name="Leguizamon M."/>
            <person name="Prieto C."/>
            <person name="Sousa S."/>
            <person name="Montanaro P."/>
            <person name="Draghi W."/>
            <person name="Staembler M."/>
            <person name="Bettiol M."/>
            <person name="Figoli C."/>
            <person name="Palau J."/>
            <person name="Alvarez F."/>
            <person name="Benetti S."/>
            <person name="Anchat E."/>
            <person name="Vescina C."/>
            <person name="Ferreras J."/>
            <person name="Lasch P."/>
            <person name="Lagares A."/>
            <person name="Zorreguieta A."/>
            <person name="Yantorno O."/>
            <person name="Bosch A."/>
        </authorList>
    </citation>
    <scope>NUCLEOTIDE SEQUENCE [LARGE SCALE GENOMIC DNA]</scope>
    <source>
        <strain evidence="4 5">CAMPA 1040</strain>
    </source>
</reference>
<evidence type="ECO:0000313" key="5">
    <source>
        <dbReference type="Proteomes" id="UP000193146"/>
    </source>
</evidence>
<organism evidence="4 5">
    <name type="scientific">Burkholderia puraquae</name>
    <dbReference type="NCBI Taxonomy" id="1904757"/>
    <lineage>
        <taxon>Bacteria</taxon>
        <taxon>Pseudomonadati</taxon>
        <taxon>Pseudomonadota</taxon>
        <taxon>Betaproteobacteria</taxon>
        <taxon>Burkholderiales</taxon>
        <taxon>Burkholderiaceae</taxon>
        <taxon>Burkholderia</taxon>
        <taxon>Burkholderia cepacia complex</taxon>
    </lineage>
</organism>
<dbReference type="EMBL" id="CADIKG010000006">
    <property type="protein sequence ID" value="CAB3757459.1"/>
    <property type="molecule type" value="Genomic_DNA"/>
</dbReference>
<feature type="signal peptide" evidence="2">
    <location>
        <begin position="1"/>
        <end position="23"/>
    </location>
</feature>
<evidence type="ECO:0000313" key="3">
    <source>
        <dbReference type="EMBL" id="CAB3757459.1"/>
    </source>
</evidence>
<evidence type="ECO:0008006" key="7">
    <source>
        <dbReference type="Google" id="ProtNLM"/>
    </source>
</evidence>
<dbReference type="EMBL" id="NBYX01000003">
    <property type="protein sequence ID" value="ORT87526.1"/>
    <property type="molecule type" value="Genomic_DNA"/>
</dbReference>
<name>A0A1X1PKZ1_9BURK</name>
<evidence type="ECO:0000313" key="4">
    <source>
        <dbReference type="EMBL" id="ORT87526.1"/>
    </source>
</evidence>
<accession>A0A1X1PKZ1</accession>
<protein>
    <recommendedName>
        <fullName evidence="7">5-formyltetrahydrofolate cyclo-ligase</fullName>
    </recommendedName>
</protein>
<dbReference type="OrthoDB" id="8655894at2"/>
<dbReference type="Proteomes" id="UP000494135">
    <property type="component" value="Unassembled WGS sequence"/>
</dbReference>
<evidence type="ECO:0000256" key="2">
    <source>
        <dbReference type="SAM" id="SignalP"/>
    </source>
</evidence>
<evidence type="ECO:0000313" key="6">
    <source>
        <dbReference type="Proteomes" id="UP000494135"/>
    </source>
</evidence>
<dbReference type="PROSITE" id="PS51257">
    <property type="entry name" value="PROKAR_LIPOPROTEIN"/>
    <property type="match status" value="1"/>
</dbReference>
<proteinExistence type="predicted"/>
<evidence type="ECO:0000256" key="1">
    <source>
        <dbReference type="SAM" id="Phobius"/>
    </source>
</evidence>
<feature type="transmembrane region" description="Helical" evidence="1">
    <location>
        <begin position="184"/>
        <end position="205"/>
    </location>
</feature>
<keyword evidence="1" id="KW-1133">Transmembrane helix</keyword>
<keyword evidence="5" id="KW-1185">Reference proteome</keyword>
<keyword evidence="2" id="KW-0732">Signal</keyword>
<dbReference type="InterPro" id="IPR006311">
    <property type="entry name" value="TAT_signal"/>
</dbReference>
<keyword evidence="1" id="KW-0472">Membrane</keyword>
<keyword evidence="1" id="KW-0812">Transmembrane</keyword>
<dbReference type="AlphaFoldDB" id="A0A1X1PKZ1"/>
<reference evidence="3 6" key="2">
    <citation type="submission" date="2020-04" db="EMBL/GenBank/DDBJ databases">
        <authorList>
            <person name="De Canck E."/>
        </authorList>
    </citation>
    <scope>NUCLEOTIDE SEQUENCE [LARGE SCALE GENOMIC DNA]</scope>
    <source>
        <strain evidence="3 6">LMG 29660</strain>
    </source>
</reference>
<dbReference type="Proteomes" id="UP000193146">
    <property type="component" value="Unassembled WGS sequence"/>
</dbReference>
<feature type="chain" id="PRO_5044567753" description="5-formyltetrahydrofolate cyclo-ligase" evidence="2">
    <location>
        <begin position="24"/>
        <end position="213"/>
    </location>
</feature>
<dbReference type="PROSITE" id="PS51318">
    <property type="entry name" value="TAT"/>
    <property type="match status" value="1"/>
</dbReference>
<gene>
    <name evidence="4" type="ORF">B7G54_08455</name>
    <name evidence="3" type="ORF">LMG29660_03127</name>
</gene>
<sequence>MSTSITRRRLLAAGMAASSLALSGCFTPALYENHDETYVEHVSAFMITKDGKKLVVLGERYHYIFDLPDKLRPVLAASYRKSLHTSFGRFRVDGSDVTGQYHTVLSKDATDDERQAATADGFGASRTRIELDGNVAGKRYSTEGFTLKPDGTAQAFNERYTVVIDEAPSAFAKGLRILATPITVAADGVLVLGGVLLLPVAYFSLKDRPIAGF</sequence>